<accession>A0ABR2CR01</accession>
<sequence>MAVLTGLQSIDSNHFVYFGPLVKNNQVVGLGMGGEMNLRNWNSDCPVGSEASSKQESAAKDYSFFFTARDNESFEISPNHAGAGASICFEEWL</sequence>
<protein>
    <submittedName>
        <fullName evidence="1">Uncharacterized protein</fullName>
    </submittedName>
</protein>
<proteinExistence type="predicted"/>
<keyword evidence="2" id="KW-1185">Reference proteome</keyword>
<dbReference type="EMBL" id="JBBPBM010000045">
    <property type="protein sequence ID" value="KAK8522211.1"/>
    <property type="molecule type" value="Genomic_DNA"/>
</dbReference>
<evidence type="ECO:0000313" key="1">
    <source>
        <dbReference type="EMBL" id="KAK8522211.1"/>
    </source>
</evidence>
<comment type="caution">
    <text evidence="1">The sequence shown here is derived from an EMBL/GenBank/DDBJ whole genome shotgun (WGS) entry which is preliminary data.</text>
</comment>
<dbReference type="Proteomes" id="UP001472677">
    <property type="component" value="Unassembled WGS sequence"/>
</dbReference>
<organism evidence="1 2">
    <name type="scientific">Hibiscus sabdariffa</name>
    <name type="common">roselle</name>
    <dbReference type="NCBI Taxonomy" id="183260"/>
    <lineage>
        <taxon>Eukaryota</taxon>
        <taxon>Viridiplantae</taxon>
        <taxon>Streptophyta</taxon>
        <taxon>Embryophyta</taxon>
        <taxon>Tracheophyta</taxon>
        <taxon>Spermatophyta</taxon>
        <taxon>Magnoliopsida</taxon>
        <taxon>eudicotyledons</taxon>
        <taxon>Gunneridae</taxon>
        <taxon>Pentapetalae</taxon>
        <taxon>rosids</taxon>
        <taxon>malvids</taxon>
        <taxon>Malvales</taxon>
        <taxon>Malvaceae</taxon>
        <taxon>Malvoideae</taxon>
        <taxon>Hibiscus</taxon>
    </lineage>
</organism>
<evidence type="ECO:0000313" key="2">
    <source>
        <dbReference type="Proteomes" id="UP001472677"/>
    </source>
</evidence>
<gene>
    <name evidence="1" type="ORF">V6N12_055931</name>
</gene>
<reference evidence="1 2" key="1">
    <citation type="journal article" date="2024" name="G3 (Bethesda)">
        <title>Genome assembly of Hibiscus sabdariffa L. provides insights into metabolisms of medicinal natural products.</title>
        <authorList>
            <person name="Kim T."/>
        </authorList>
    </citation>
    <scope>NUCLEOTIDE SEQUENCE [LARGE SCALE GENOMIC DNA]</scope>
    <source>
        <strain evidence="1">TK-2024</strain>
        <tissue evidence="1">Old leaves</tissue>
    </source>
</reference>
<name>A0ABR2CR01_9ROSI</name>